<dbReference type="GO" id="GO:0016428">
    <property type="term" value="F:tRNA (cytidine-5-)-methyltransferase activity"/>
    <property type="evidence" value="ECO:0007669"/>
    <property type="project" value="TreeGrafter"/>
</dbReference>
<gene>
    <name evidence="2" type="ORF">SBAD_LOCUS5983</name>
</gene>
<dbReference type="GO" id="GO:0000049">
    <property type="term" value="F:tRNA binding"/>
    <property type="evidence" value="ECO:0007669"/>
    <property type="project" value="TreeGrafter"/>
</dbReference>
<dbReference type="EMBL" id="UZAM01009398">
    <property type="protein sequence ID" value="VDP08866.1"/>
    <property type="molecule type" value="Genomic_DNA"/>
</dbReference>
<sequence>MQPFPILFFALCSSFVLFQAETRPNTGKREPIVKKNELFEKFYRAQNIVPDNQWEDFLSALRRDLPHTFRLVGCKRTAAELLHILKKDYFPSLQDVYVDEENVQPPSEISWYPNGFGLKMKLSRQVIRKHEGLKRLHQFLVSETELVSSDNFGLID</sequence>
<dbReference type="GO" id="GO:0005634">
    <property type="term" value="C:nucleus"/>
    <property type="evidence" value="ECO:0007669"/>
    <property type="project" value="TreeGrafter"/>
</dbReference>
<dbReference type="OrthoDB" id="16281at2759"/>
<dbReference type="InterPro" id="IPR029063">
    <property type="entry name" value="SAM-dependent_MTases_sf"/>
</dbReference>
<name>A0A183IQT6_9BILA</name>
<dbReference type="InterPro" id="IPR023267">
    <property type="entry name" value="RCMT"/>
</dbReference>
<evidence type="ECO:0000313" key="3">
    <source>
        <dbReference type="Proteomes" id="UP000270296"/>
    </source>
</evidence>
<evidence type="ECO:0000313" key="4">
    <source>
        <dbReference type="WBParaSite" id="SBAD_0000621801-mRNA-1"/>
    </source>
</evidence>
<proteinExistence type="predicted"/>
<dbReference type="PANTHER" id="PTHR22808">
    <property type="entry name" value="NCL1 YEAST -RELATED NOL1/NOP2/FMU SUN DOMAIN-CONTAINING"/>
    <property type="match status" value="1"/>
</dbReference>
<organism evidence="4">
    <name type="scientific">Soboliphyme baturini</name>
    <dbReference type="NCBI Taxonomy" id="241478"/>
    <lineage>
        <taxon>Eukaryota</taxon>
        <taxon>Metazoa</taxon>
        <taxon>Ecdysozoa</taxon>
        <taxon>Nematoda</taxon>
        <taxon>Enoplea</taxon>
        <taxon>Dorylaimia</taxon>
        <taxon>Dioctophymatida</taxon>
        <taxon>Dioctophymatoidea</taxon>
        <taxon>Soboliphymatidae</taxon>
        <taxon>Soboliphyme</taxon>
    </lineage>
</organism>
<dbReference type="GO" id="GO:0030488">
    <property type="term" value="P:tRNA methylation"/>
    <property type="evidence" value="ECO:0007669"/>
    <property type="project" value="TreeGrafter"/>
</dbReference>
<keyword evidence="1" id="KW-0732">Signal</keyword>
<feature type="chain" id="PRO_5043140189" evidence="1">
    <location>
        <begin position="23"/>
        <end position="156"/>
    </location>
</feature>
<evidence type="ECO:0000313" key="2">
    <source>
        <dbReference type="EMBL" id="VDP08866.1"/>
    </source>
</evidence>
<dbReference type="GO" id="GO:0005737">
    <property type="term" value="C:cytoplasm"/>
    <property type="evidence" value="ECO:0007669"/>
    <property type="project" value="TreeGrafter"/>
</dbReference>
<dbReference type="AlphaFoldDB" id="A0A183IQT6"/>
<accession>A0A183IQT6</accession>
<evidence type="ECO:0000256" key="1">
    <source>
        <dbReference type="SAM" id="SignalP"/>
    </source>
</evidence>
<reference evidence="2 3" key="2">
    <citation type="submission" date="2018-11" db="EMBL/GenBank/DDBJ databases">
        <authorList>
            <consortium name="Pathogen Informatics"/>
        </authorList>
    </citation>
    <scope>NUCLEOTIDE SEQUENCE [LARGE SCALE GENOMIC DNA]</scope>
</reference>
<dbReference type="PANTHER" id="PTHR22808:SF1">
    <property type="entry name" value="RNA CYTOSINE-C(5)-METHYLTRANSFERASE NSUN2-RELATED"/>
    <property type="match status" value="1"/>
</dbReference>
<feature type="signal peptide" evidence="1">
    <location>
        <begin position="1"/>
        <end position="22"/>
    </location>
</feature>
<keyword evidence="3" id="KW-1185">Reference proteome</keyword>
<reference evidence="4" key="1">
    <citation type="submission" date="2016-06" db="UniProtKB">
        <authorList>
            <consortium name="WormBaseParasite"/>
        </authorList>
    </citation>
    <scope>IDENTIFICATION</scope>
</reference>
<dbReference type="Proteomes" id="UP000270296">
    <property type="component" value="Unassembled WGS sequence"/>
</dbReference>
<protein>
    <submittedName>
        <fullName evidence="4">Sep15_SelM domain-containing protein</fullName>
    </submittedName>
</protein>
<dbReference type="WBParaSite" id="SBAD_0000621801-mRNA-1">
    <property type="protein sequence ID" value="SBAD_0000621801-mRNA-1"/>
    <property type="gene ID" value="SBAD_0000621801"/>
</dbReference>
<dbReference type="Gene3D" id="3.40.50.150">
    <property type="entry name" value="Vaccinia Virus protein VP39"/>
    <property type="match status" value="1"/>
</dbReference>